<reference evidence="2 3" key="1">
    <citation type="submission" date="2019-03" db="EMBL/GenBank/DDBJ databases">
        <authorList>
            <person name="Sebastian G."/>
            <person name="Baumann P."/>
            <person name="Ruckert C."/>
            <person name="Kalinowski J."/>
            <person name="Nebel B."/>
            <person name="Takors R."/>
            <person name="Blombach B."/>
        </authorList>
    </citation>
    <scope>NUCLEOTIDE SEQUENCE [LARGE SCALE GENOMIC DNA]</scope>
    <source>
        <strain evidence="2 3">DSM 1084</strain>
    </source>
</reference>
<protein>
    <submittedName>
        <fullName evidence="2">Putative acyltransferase</fullName>
    </submittedName>
</protein>
<dbReference type="SUPFAM" id="SSF55729">
    <property type="entry name" value="Acyl-CoA N-acyltransferases (Nat)"/>
    <property type="match status" value="1"/>
</dbReference>
<organism evidence="2 3">
    <name type="scientific">Hydrogenophaga pseudoflava</name>
    <name type="common">Pseudomonas carboxydoflava</name>
    <dbReference type="NCBI Taxonomy" id="47421"/>
    <lineage>
        <taxon>Bacteria</taxon>
        <taxon>Pseudomonadati</taxon>
        <taxon>Pseudomonadota</taxon>
        <taxon>Betaproteobacteria</taxon>
        <taxon>Burkholderiales</taxon>
        <taxon>Comamonadaceae</taxon>
        <taxon>Hydrogenophaga</taxon>
    </lineage>
</organism>
<dbReference type="CDD" id="cd04301">
    <property type="entry name" value="NAT_SF"/>
    <property type="match status" value="1"/>
</dbReference>
<name>A0A4P6WTV5_HYDPS</name>
<evidence type="ECO:0000259" key="1">
    <source>
        <dbReference type="PROSITE" id="PS51186"/>
    </source>
</evidence>
<dbReference type="PROSITE" id="PS51186">
    <property type="entry name" value="GNAT"/>
    <property type="match status" value="1"/>
</dbReference>
<dbReference type="GO" id="GO:0016747">
    <property type="term" value="F:acyltransferase activity, transferring groups other than amino-acyl groups"/>
    <property type="evidence" value="ECO:0007669"/>
    <property type="project" value="InterPro"/>
</dbReference>
<keyword evidence="2" id="KW-0012">Acyltransferase</keyword>
<dbReference type="InterPro" id="IPR000182">
    <property type="entry name" value="GNAT_dom"/>
</dbReference>
<evidence type="ECO:0000313" key="3">
    <source>
        <dbReference type="Proteomes" id="UP000293912"/>
    </source>
</evidence>
<dbReference type="KEGG" id="hpse:HPF_06120"/>
<keyword evidence="3" id="KW-1185">Reference proteome</keyword>
<sequence length="163" mass="17996">MTGTTVFHHGAALQWRCLPFHALSAETLYRLLRLRSEVFVVEQACVFLDMDGLDAQCLHVLGEVVDQDGTPHLHASTRLVPPGVAFAEASIGRVVTAPAARGGGIGHALMAESVRLLEQLWGPQPIRIGAQAHLERFYNRHGFVSDDKPYIEDGIPHLEMIRR</sequence>
<dbReference type="Pfam" id="PF13673">
    <property type="entry name" value="Acetyltransf_10"/>
    <property type="match status" value="1"/>
</dbReference>
<keyword evidence="2" id="KW-0808">Transferase</keyword>
<dbReference type="EMBL" id="CP037867">
    <property type="protein sequence ID" value="QBM27252.1"/>
    <property type="molecule type" value="Genomic_DNA"/>
</dbReference>
<accession>A0A4P6WTV5</accession>
<gene>
    <name evidence="2" type="ORF">HPF_06120</name>
</gene>
<feature type="domain" description="N-acetyltransferase" evidence="1">
    <location>
        <begin position="18"/>
        <end position="163"/>
    </location>
</feature>
<proteinExistence type="predicted"/>
<dbReference type="Proteomes" id="UP000293912">
    <property type="component" value="Chromosome"/>
</dbReference>
<evidence type="ECO:0000313" key="2">
    <source>
        <dbReference type="EMBL" id="QBM27252.1"/>
    </source>
</evidence>
<dbReference type="Gene3D" id="3.40.630.30">
    <property type="match status" value="1"/>
</dbReference>
<dbReference type="InterPro" id="IPR016181">
    <property type="entry name" value="Acyl_CoA_acyltransferase"/>
</dbReference>
<dbReference type="RefSeq" id="WP_133156053.1">
    <property type="nucleotide sequence ID" value="NZ_CP037867.1"/>
</dbReference>
<dbReference type="AlphaFoldDB" id="A0A4P6WTV5"/>